<evidence type="ECO:0000313" key="9">
    <source>
        <dbReference type="Proteomes" id="UP001236723"/>
    </source>
</evidence>
<comment type="caution">
    <text evidence="8">The sequence shown here is derived from an EMBL/GenBank/DDBJ whole genome shotgun (WGS) entry which is preliminary data.</text>
</comment>
<feature type="transmembrane region" description="Helical" evidence="6">
    <location>
        <begin position="75"/>
        <end position="98"/>
    </location>
</feature>
<reference evidence="8 9" key="1">
    <citation type="submission" date="2023-07" db="EMBL/GenBank/DDBJ databases">
        <title>Genomic Encyclopedia of Type Strains, Phase IV (KMG-IV): sequencing the most valuable type-strain genomes for metagenomic binning, comparative biology and taxonomic classification.</title>
        <authorList>
            <person name="Goeker M."/>
        </authorList>
    </citation>
    <scope>NUCLEOTIDE SEQUENCE [LARGE SCALE GENOMIC DNA]</scope>
    <source>
        <strain evidence="8 9">DSM 15448</strain>
    </source>
</reference>
<feature type="transmembrane region" description="Helical" evidence="6">
    <location>
        <begin position="184"/>
        <end position="203"/>
    </location>
</feature>
<evidence type="ECO:0000256" key="3">
    <source>
        <dbReference type="ARBA" id="ARBA00022692"/>
    </source>
</evidence>
<evidence type="ECO:0000256" key="5">
    <source>
        <dbReference type="ARBA" id="ARBA00023136"/>
    </source>
</evidence>
<protein>
    <recommendedName>
        <fullName evidence="6">TVP38/TMEM64 family membrane protein</fullName>
    </recommendedName>
</protein>
<keyword evidence="5 6" id="KW-0472">Membrane</keyword>
<comment type="subcellular location">
    <subcellularLocation>
        <location evidence="1 6">Cell membrane</location>
        <topology evidence="1 6">Multi-pass membrane protein</topology>
    </subcellularLocation>
</comment>
<evidence type="ECO:0000256" key="1">
    <source>
        <dbReference type="ARBA" id="ARBA00004651"/>
    </source>
</evidence>
<dbReference type="Pfam" id="PF09335">
    <property type="entry name" value="VTT_dom"/>
    <property type="match status" value="1"/>
</dbReference>
<feature type="transmembrane region" description="Helical" evidence="6">
    <location>
        <begin position="6"/>
        <end position="24"/>
    </location>
</feature>
<feature type="transmembrane region" description="Helical" evidence="6">
    <location>
        <begin position="36"/>
        <end position="55"/>
    </location>
</feature>
<keyword evidence="9" id="KW-1185">Reference proteome</keyword>
<evidence type="ECO:0000256" key="4">
    <source>
        <dbReference type="ARBA" id="ARBA00022989"/>
    </source>
</evidence>
<dbReference type="InterPro" id="IPR032816">
    <property type="entry name" value="VTT_dom"/>
</dbReference>
<dbReference type="InterPro" id="IPR015414">
    <property type="entry name" value="TMEM64"/>
</dbReference>
<gene>
    <name evidence="8" type="ORF">J2R98_001430</name>
</gene>
<feature type="transmembrane region" description="Helical" evidence="6">
    <location>
        <begin position="157"/>
        <end position="177"/>
    </location>
</feature>
<evidence type="ECO:0000259" key="7">
    <source>
        <dbReference type="Pfam" id="PF09335"/>
    </source>
</evidence>
<comment type="similarity">
    <text evidence="6">Belongs to the TVP38/TMEM64 family.</text>
</comment>
<proteinExistence type="inferred from homology"/>
<keyword evidence="3 6" id="KW-0812">Transmembrane</keyword>
<accession>A0ABU0DTI9</accession>
<evidence type="ECO:0000256" key="6">
    <source>
        <dbReference type="RuleBase" id="RU366058"/>
    </source>
</evidence>
<dbReference type="PANTHER" id="PTHR12677:SF59">
    <property type="entry name" value="GOLGI APPARATUS MEMBRANE PROTEIN TVP38-RELATED"/>
    <property type="match status" value="1"/>
</dbReference>
<evidence type="ECO:0000256" key="2">
    <source>
        <dbReference type="ARBA" id="ARBA00022475"/>
    </source>
</evidence>
<dbReference type="Proteomes" id="UP001236723">
    <property type="component" value="Unassembled WGS sequence"/>
</dbReference>
<sequence>MERGTIVKWALLFVMVLILLFINQRALNLSPEDIRNFIYAAGWLAPVVYIILYAMRPLVLFPASIFSIVSGLAFGVYLGFVFALIGATLSAIVAFGVAKRFGEKAVRFHKKGKTEYYRKKFEEKGFLYILMLRLIPVINFDLISYTAGLAKVKLADFVKATVIGIIPGTIVYSLVGASLVDGNVMTVIGTVALLVIVIVIPFICNNKFMRAIEDLKPD</sequence>
<feature type="domain" description="VTT" evidence="7">
    <location>
        <begin position="61"/>
        <end position="177"/>
    </location>
</feature>
<organism evidence="8 9">
    <name type="scientific">Alkalibacillus filiformis</name>
    <dbReference type="NCBI Taxonomy" id="200990"/>
    <lineage>
        <taxon>Bacteria</taxon>
        <taxon>Bacillati</taxon>
        <taxon>Bacillota</taxon>
        <taxon>Bacilli</taxon>
        <taxon>Bacillales</taxon>
        <taxon>Bacillaceae</taxon>
        <taxon>Alkalibacillus</taxon>
    </lineage>
</organism>
<dbReference type="EMBL" id="JAUSUP010000003">
    <property type="protein sequence ID" value="MDQ0351613.1"/>
    <property type="molecule type" value="Genomic_DNA"/>
</dbReference>
<keyword evidence="2 6" id="KW-1003">Cell membrane</keyword>
<name>A0ABU0DTI9_9BACI</name>
<dbReference type="PANTHER" id="PTHR12677">
    <property type="entry name" value="GOLGI APPARATUS MEMBRANE PROTEIN TVP38-RELATED"/>
    <property type="match status" value="1"/>
</dbReference>
<evidence type="ECO:0000313" key="8">
    <source>
        <dbReference type="EMBL" id="MDQ0351613.1"/>
    </source>
</evidence>
<feature type="transmembrane region" description="Helical" evidence="6">
    <location>
        <begin position="126"/>
        <end position="145"/>
    </location>
</feature>
<keyword evidence="4 6" id="KW-1133">Transmembrane helix</keyword>